<dbReference type="Proteomes" id="UP000245992">
    <property type="component" value="Unassembled WGS sequence"/>
</dbReference>
<evidence type="ECO:0000256" key="2">
    <source>
        <dbReference type="ARBA" id="ARBA00022448"/>
    </source>
</evidence>
<dbReference type="PANTHER" id="PTHR42718:SF46">
    <property type="entry name" value="BLR6921 PROTEIN"/>
    <property type="match status" value="1"/>
</dbReference>
<dbReference type="GO" id="GO:0005886">
    <property type="term" value="C:plasma membrane"/>
    <property type="evidence" value="ECO:0007669"/>
    <property type="project" value="UniProtKB-SubCell"/>
</dbReference>
<keyword evidence="4 8" id="KW-0812">Transmembrane</keyword>
<feature type="domain" description="Major facilitator superfamily (MFS) profile" evidence="9">
    <location>
        <begin position="26"/>
        <end position="406"/>
    </location>
</feature>
<comment type="subcellular location">
    <subcellularLocation>
        <location evidence="1">Cell membrane</location>
        <topology evidence="1">Multi-pass membrane protein</topology>
    </subcellularLocation>
</comment>
<dbReference type="STRING" id="1440053.GCA_000718095_00033"/>
<evidence type="ECO:0000256" key="7">
    <source>
        <dbReference type="ARBA" id="ARBA00023251"/>
    </source>
</evidence>
<dbReference type="OrthoDB" id="7375466at2"/>
<feature type="transmembrane region" description="Helical" evidence="8">
    <location>
        <begin position="60"/>
        <end position="80"/>
    </location>
</feature>
<keyword evidence="6 8" id="KW-0472">Membrane</keyword>
<dbReference type="AlphaFoldDB" id="A0A2T7T1J2"/>
<accession>A0A2T7T1J2</accession>
<evidence type="ECO:0000256" key="5">
    <source>
        <dbReference type="ARBA" id="ARBA00022989"/>
    </source>
</evidence>
<feature type="transmembrane region" description="Helical" evidence="8">
    <location>
        <begin position="180"/>
        <end position="201"/>
    </location>
</feature>
<name>A0A2T7T1J2_9ACTN</name>
<feature type="transmembrane region" description="Helical" evidence="8">
    <location>
        <begin position="222"/>
        <end position="248"/>
    </location>
</feature>
<organism evidence="10 11">
    <name type="scientific">Streptomyces scopuliridis RB72</name>
    <dbReference type="NCBI Taxonomy" id="1440053"/>
    <lineage>
        <taxon>Bacteria</taxon>
        <taxon>Bacillati</taxon>
        <taxon>Actinomycetota</taxon>
        <taxon>Actinomycetes</taxon>
        <taxon>Kitasatosporales</taxon>
        <taxon>Streptomycetaceae</taxon>
        <taxon>Streptomyces</taxon>
    </lineage>
</organism>
<proteinExistence type="predicted"/>
<reference evidence="10 11" key="1">
    <citation type="submission" date="2013-12" db="EMBL/GenBank/DDBJ databases">
        <title>Annotated genome of Streptomyces scopuliridis.</title>
        <authorList>
            <person name="Olson J.B."/>
        </authorList>
    </citation>
    <scope>NUCLEOTIDE SEQUENCE [LARGE SCALE GENOMIC DNA]</scope>
    <source>
        <strain evidence="10 11">RB72</strain>
    </source>
</reference>
<evidence type="ECO:0000256" key="6">
    <source>
        <dbReference type="ARBA" id="ARBA00023136"/>
    </source>
</evidence>
<evidence type="ECO:0000256" key="3">
    <source>
        <dbReference type="ARBA" id="ARBA00022475"/>
    </source>
</evidence>
<dbReference type="GO" id="GO:0022857">
    <property type="term" value="F:transmembrane transporter activity"/>
    <property type="evidence" value="ECO:0007669"/>
    <property type="project" value="InterPro"/>
</dbReference>
<dbReference type="PROSITE" id="PS50850">
    <property type="entry name" value="MFS"/>
    <property type="match status" value="1"/>
</dbReference>
<feature type="transmembrane region" description="Helical" evidence="8">
    <location>
        <begin position="289"/>
        <end position="306"/>
    </location>
</feature>
<keyword evidence="3" id="KW-1003">Cell membrane</keyword>
<dbReference type="EMBL" id="AZSP01000250">
    <property type="protein sequence ID" value="PVE09022.1"/>
    <property type="molecule type" value="Genomic_DNA"/>
</dbReference>
<feature type="transmembrane region" description="Helical" evidence="8">
    <location>
        <begin position="383"/>
        <end position="402"/>
    </location>
</feature>
<protein>
    <recommendedName>
        <fullName evidence="9">Major facilitator superfamily (MFS) profile domain-containing protein</fullName>
    </recommendedName>
</protein>
<evidence type="ECO:0000313" key="11">
    <source>
        <dbReference type="Proteomes" id="UP000245992"/>
    </source>
</evidence>
<evidence type="ECO:0000256" key="8">
    <source>
        <dbReference type="SAM" id="Phobius"/>
    </source>
</evidence>
<dbReference type="RefSeq" id="WP_051745235.1">
    <property type="nucleotide sequence ID" value="NZ_AZSP01000250.1"/>
</dbReference>
<evidence type="ECO:0000259" key="9">
    <source>
        <dbReference type="PROSITE" id="PS50850"/>
    </source>
</evidence>
<evidence type="ECO:0000313" key="10">
    <source>
        <dbReference type="EMBL" id="PVE09022.1"/>
    </source>
</evidence>
<keyword evidence="7" id="KW-0046">Antibiotic resistance</keyword>
<dbReference type="Gene3D" id="1.20.1250.20">
    <property type="entry name" value="MFS general substrate transporter like domains"/>
    <property type="match status" value="1"/>
</dbReference>
<keyword evidence="11" id="KW-1185">Reference proteome</keyword>
<feature type="transmembrane region" description="Helical" evidence="8">
    <location>
        <begin position="312"/>
        <end position="337"/>
    </location>
</feature>
<dbReference type="CDD" id="cd17321">
    <property type="entry name" value="MFS_MMR_MDR_like"/>
    <property type="match status" value="1"/>
</dbReference>
<feature type="transmembrane region" description="Helical" evidence="8">
    <location>
        <begin position="121"/>
        <end position="142"/>
    </location>
</feature>
<dbReference type="InterPro" id="IPR036259">
    <property type="entry name" value="MFS_trans_sf"/>
</dbReference>
<dbReference type="InterPro" id="IPR020846">
    <property type="entry name" value="MFS_dom"/>
</dbReference>
<dbReference type="PANTHER" id="PTHR42718">
    <property type="entry name" value="MAJOR FACILITATOR SUPERFAMILY MULTIDRUG TRANSPORTER MFSC"/>
    <property type="match status" value="1"/>
</dbReference>
<sequence length="409" mass="42509">MTANGTTNARDAALDVAPWGVRQWALLCVLSGNMLLDAVEVSVVLVALPTIGEAMDMPLLAVQCLMSGFALGFAALLLLGNRIAALCGRRRAYLGAMAVFALASVIGGVTDSESVLIATRVVKGCCAALTAPTGLAIISTAFRDGPQRRKAVSVYSMFGATGFTAGLLLSAALLESGWRWTLLFPAPLALALLVFATRIIPHESGAGGRTPRLKPALLRDGRLLRSAVGAATLNGTYAGLLLLITFQLQQRLGWSPWQCALGLLPACVPLMVAVPFAGRLVARWSTGRLIALGALAPFLGCAYYLWRAPTESYGAAVLPALVLVEAGFVLSFAALNMQATAGIRAAERGSAVALYQTGVQLGGVVTLPLVALLLTEYQGDRPALALITSISAVGLLTALTGLRSSEEHG</sequence>
<evidence type="ECO:0000256" key="1">
    <source>
        <dbReference type="ARBA" id="ARBA00004651"/>
    </source>
</evidence>
<feature type="transmembrane region" description="Helical" evidence="8">
    <location>
        <begin position="154"/>
        <end position="174"/>
    </location>
</feature>
<feature type="transmembrane region" description="Helical" evidence="8">
    <location>
        <begin position="349"/>
        <end position="371"/>
    </location>
</feature>
<feature type="transmembrane region" description="Helical" evidence="8">
    <location>
        <begin position="92"/>
        <end position="109"/>
    </location>
</feature>
<comment type="caution">
    <text evidence="10">The sequence shown here is derived from an EMBL/GenBank/DDBJ whole genome shotgun (WGS) entry which is preliminary data.</text>
</comment>
<dbReference type="GO" id="GO:0046677">
    <property type="term" value="P:response to antibiotic"/>
    <property type="evidence" value="ECO:0007669"/>
    <property type="project" value="UniProtKB-KW"/>
</dbReference>
<keyword evidence="5 8" id="KW-1133">Transmembrane helix</keyword>
<gene>
    <name evidence="10" type="ORF">Y717_13590</name>
</gene>
<feature type="transmembrane region" description="Helical" evidence="8">
    <location>
        <begin position="24"/>
        <end position="48"/>
    </location>
</feature>
<dbReference type="Pfam" id="PF07690">
    <property type="entry name" value="MFS_1"/>
    <property type="match status" value="1"/>
</dbReference>
<evidence type="ECO:0000256" key="4">
    <source>
        <dbReference type="ARBA" id="ARBA00022692"/>
    </source>
</evidence>
<feature type="transmembrane region" description="Helical" evidence="8">
    <location>
        <begin position="254"/>
        <end position="277"/>
    </location>
</feature>
<keyword evidence="2" id="KW-0813">Transport</keyword>
<dbReference type="InterPro" id="IPR011701">
    <property type="entry name" value="MFS"/>
</dbReference>
<dbReference type="SUPFAM" id="SSF103473">
    <property type="entry name" value="MFS general substrate transporter"/>
    <property type="match status" value="1"/>
</dbReference>